<keyword evidence="3" id="KW-1185">Reference proteome</keyword>
<organism evidence="2 3">
    <name type="scientific">Scytalidium lignicola</name>
    <name type="common">Hyphomycete</name>
    <dbReference type="NCBI Taxonomy" id="5539"/>
    <lineage>
        <taxon>Eukaryota</taxon>
        <taxon>Fungi</taxon>
        <taxon>Dikarya</taxon>
        <taxon>Ascomycota</taxon>
        <taxon>Pezizomycotina</taxon>
        <taxon>Leotiomycetes</taxon>
        <taxon>Leotiomycetes incertae sedis</taxon>
        <taxon>Scytalidium</taxon>
    </lineage>
</organism>
<comment type="caution">
    <text evidence="2">The sequence shown here is derived from an EMBL/GenBank/DDBJ whole genome shotgun (WGS) entry which is preliminary data.</text>
</comment>
<evidence type="ECO:0008006" key="4">
    <source>
        <dbReference type="Google" id="ProtNLM"/>
    </source>
</evidence>
<dbReference type="OrthoDB" id="10067381at2759"/>
<dbReference type="OMA" id="RPIYYKC"/>
<name>A0A3E2H7F5_SCYLI</name>
<accession>A0A3E2H7F5</accession>
<dbReference type="Pfam" id="PF08939">
    <property type="entry name" value="Bles03"/>
    <property type="match status" value="1"/>
</dbReference>
<comment type="similarity">
    <text evidence="1">Belongs to the UPF0696 family.</text>
</comment>
<dbReference type="Gene3D" id="3.30.760.10">
    <property type="entry name" value="RNA Cap, Translation Initiation Factor Eif4e"/>
    <property type="match status" value="1"/>
</dbReference>
<protein>
    <recommendedName>
        <fullName evidence="4">DUF1917 domain-containing protein</fullName>
    </recommendedName>
</protein>
<proteinExistence type="inferred from homology"/>
<feature type="non-terminal residue" evidence="2">
    <location>
        <position position="339"/>
    </location>
</feature>
<dbReference type="AlphaFoldDB" id="A0A3E2H7F5"/>
<dbReference type="InterPro" id="IPR015034">
    <property type="entry name" value="Bles03"/>
</dbReference>
<dbReference type="EMBL" id="NCSJ02000139">
    <property type="protein sequence ID" value="RFU29112.1"/>
    <property type="molecule type" value="Genomic_DNA"/>
</dbReference>
<dbReference type="PANTHER" id="PTHR31977:SF1">
    <property type="entry name" value="UPF0696 PROTEIN C11ORF68"/>
    <property type="match status" value="1"/>
</dbReference>
<sequence length="339" mass="38448">MTDDCGYLSDESDFYGAENTKRGLELRASSFDVLGWWKTKNPSLTEIANVNISVKLEKGAAPMYNIYEGLSCGRQLTETVDEFLQRLPPASSQQSISLPWIFISNPYIPRYGKQLLPSQMPSSEVITEAPPEPESDVKRFREIGQELLEELSGLRKKIEKQKAGQSISTITRAVNIQKTHIVDRILGAAQETHVRSGKWMLFCPASEVNAIWSIVARHTANNELGVAAKVSPYDPNGTRSAARVICIYTKDFLDIEDIRRVIRKLQDLDLVETKGRPIYYKPDAYTYLDIRNPNEWDIKPSLYNSGDLLKQISAPVKSTLDGSFHSRDEYTKYWKEMES</sequence>
<dbReference type="PANTHER" id="PTHR31977">
    <property type="entry name" value="UPF0696 PROTEIN C11ORF68"/>
    <property type="match status" value="1"/>
</dbReference>
<evidence type="ECO:0000313" key="2">
    <source>
        <dbReference type="EMBL" id="RFU29112.1"/>
    </source>
</evidence>
<dbReference type="SUPFAM" id="SSF55418">
    <property type="entry name" value="eIF4e-like"/>
    <property type="match status" value="1"/>
</dbReference>
<dbReference type="Proteomes" id="UP000258309">
    <property type="component" value="Unassembled WGS sequence"/>
</dbReference>
<evidence type="ECO:0000256" key="1">
    <source>
        <dbReference type="ARBA" id="ARBA00010568"/>
    </source>
</evidence>
<reference evidence="2 3" key="1">
    <citation type="submission" date="2018-05" db="EMBL/GenBank/DDBJ databases">
        <title>Draft genome sequence of Scytalidium lignicola DSM 105466, a ubiquitous saprotrophic fungus.</title>
        <authorList>
            <person name="Buettner E."/>
            <person name="Gebauer A.M."/>
            <person name="Hofrichter M."/>
            <person name="Liers C."/>
            <person name="Kellner H."/>
        </authorList>
    </citation>
    <scope>NUCLEOTIDE SEQUENCE [LARGE SCALE GENOMIC DNA]</scope>
    <source>
        <strain evidence="2 3">DSM 105466</strain>
    </source>
</reference>
<evidence type="ECO:0000313" key="3">
    <source>
        <dbReference type="Proteomes" id="UP000258309"/>
    </source>
</evidence>
<dbReference type="InterPro" id="IPR023398">
    <property type="entry name" value="TIF_eIF4e-like"/>
</dbReference>
<gene>
    <name evidence="2" type="ORF">B7463_g7220</name>
</gene>
<feature type="non-terminal residue" evidence="2">
    <location>
        <position position="1"/>
    </location>
</feature>